<keyword evidence="2" id="KW-1185">Reference proteome</keyword>
<dbReference type="Gene3D" id="3.30.710.10">
    <property type="entry name" value="Potassium Channel Kv1.1, Chain A"/>
    <property type="match status" value="1"/>
</dbReference>
<evidence type="ECO:0000313" key="1">
    <source>
        <dbReference type="EMBL" id="GAW07244.1"/>
    </source>
</evidence>
<dbReference type="AlphaFoldDB" id="A0A1Q3EJE9"/>
<reference evidence="1 2" key="1">
    <citation type="submission" date="2016-08" db="EMBL/GenBank/DDBJ databases">
        <authorList>
            <consortium name="Lentinula edodes genome sequencing consortium"/>
            <person name="Sakamoto Y."/>
            <person name="Nakade K."/>
            <person name="Sato S."/>
            <person name="Yoshida Y."/>
            <person name="Miyazaki K."/>
            <person name="Natsume S."/>
            <person name="Konno N."/>
        </authorList>
    </citation>
    <scope>NUCLEOTIDE SEQUENCE [LARGE SCALE GENOMIC DNA]</scope>
    <source>
        <strain evidence="1 2">NBRC 111202</strain>
    </source>
</reference>
<accession>A0A1Q3EJE9</accession>
<comment type="caution">
    <text evidence="1">The sequence shown here is derived from an EMBL/GenBank/DDBJ whole genome shotgun (WGS) entry which is preliminary data.</text>
</comment>
<sequence>MAPVPSYLHTRNKRAEEYTWTSPLSTKINNTTSNPALSPTRSPAFYFDCAIFEVENVLYKIPRARLAEESSLFETMFTLPPGAGNTSEGEDDDHPIHLPQTERKDWECLLKLLFRNPISGPPEFTLDQWVSILKLATKWDMSTARACAIEKIAEYDGIPAKKIRLARDYRVPRYFIPSLVQLIGRSNPLTADDYKDIGVECALKVVSLRERYYDPNRNEGMFRQQRVASDVSSPMTPAWNGIVSEIHKTFTDHDEFYN</sequence>
<evidence type="ECO:0000313" key="2">
    <source>
        <dbReference type="Proteomes" id="UP000188533"/>
    </source>
</evidence>
<organism evidence="1 2">
    <name type="scientific">Lentinula edodes</name>
    <name type="common">Shiitake mushroom</name>
    <name type="synonym">Lentinus edodes</name>
    <dbReference type="NCBI Taxonomy" id="5353"/>
    <lineage>
        <taxon>Eukaryota</taxon>
        <taxon>Fungi</taxon>
        <taxon>Dikarya</taxon>
        <taxon>Basidiomycota</taxon>
        <taxon>Agaricomycotina</taxon>
        <taxon>Agaricomycetes</taxon>
        <taxon>Agaricomycetidae</taxon>
        <taxon>Agaricales</taxon>
        <taxon>Marasmiineae</taxon>
        <taxon>Omphalotaceae</taxon>
        <taxon>Lentinula</taxon>
    </lineage>
</organism>
<dbReference type="Proteomes" id="UP000188533">
    <property type="component" value="Unassembled WGS sequence"/>
</dbReference>
<dbReference type="SUPFAM" id="SSF54695">
    <property type="entry name" value="POZ domain"/>
    <property type="match status" value="1"/>
</dbReference>
<protein>
    <submittedName>
        <fullName evidence="1">Uncharacterized protein</fullName>
    </submittedName>
</protein>
<dbReference type="InterPro" id="IPR011333">
    <property type="entry name" value="SKP1/BTB/POZ_sf"/>
</dbReference>
<proteinExistence type="predicted"/>
<name>A0A1Q3EJE9_LENED</name>
<dbReference type="EMBL" id="BDGU01000407">
    <property type="protein sequence ID" value="GAW07244.1"/>
    <property type="molecule type" value="Genomic_DNA"/>
</dbReference>
<reference evidence="1 2" key="2">
    <citation type="submission" date="2017-02" db="EMBL/GenBank/DDBJ databases">
        <title>A genome survey and senescence transcriptome analysis in Lentinula edodes.</title>
        <authorList>
            <person name="Sakamoto Y."/>
            <person name="Nakade K."/>
            <person name="Sato S."/>
            <person name="Yoshida Y."/>
            <person name="Miyazaki K."/>
            <person name="Natsume S."/>
            <person name="Konno N."/>
        </authorList>
    </citation>
    <scope>NUCLEOTIDE SEQUENCE [LARGE SCALE GENOMIC DNA]</scope>
    <source>
        <strain evidence="1 2">NBRC 111202</strain>
    </source>
</reference>
<gene>
    <name evidence="1" type="ORF">LENED_009221</name>
</gene>
<dbReference type="STRING" id="5353.A0A1Q3EJE9"/>